<dbReference type="Gene3D" id="3.50.50.60">
    <property type="entry name" value="FAD/NAD(P)-binding domain"/>
    <property type="match status" value="1"/>
</dbReference>
<organism evidence="6 7">
    <name type="scientific">Candidatus Weimeria bifida</name>
    <dbReference type="NCBI Taxonomy" id="2599074"/>
    <lineage>
        <taxon>Bacteria</taxon>
        <taxon>Bacillati</taxon>
        <taxon>Bacillota</taxon>
        <taxon>Clostridia</taxon>
        <taxon>Lachnospirales</taxon>
        <taxon>Lachnospiraceae</taxon>
        <taxon>Candidatus Weimeria</taxon>
    </lineage>
</organism>
<name>A0A6N7IZB7_9FIRM</name>
<comment type="caution">
    <text evidence="6">The sequence shown here is derived from an EMBL/GenBank/DDBJ whole genome shotgun (WGS) entry which is preliminary data.</text>
</comment>
<evidence type="ECO:0000256" key="3">
    <source>
        <dbReference type="ARBA" id="ARBA00022827"/>
    </source>
</evidence>
<dbReference type="Proteomes" id="UP000460257">
    <property type="component" value="Unassembled WGS sequence"/>
</dbReference>
<sequence length="412" mass="44086">MINDVIVVGGGASGLMAAIAARKAGASDVIVLEKNTTFGKKLLATGNGKCNFTNLTLDGSCYHSDDIDRTMEIIKNFDQAALLEFMGSLGIGIEYRDGWCYPRSMSAVSVQQAIVSCARRLGIGLKGGKKVLDVKKSGGTFRVEVDGYTYVSKSVVLACGGFADPKSGSTGEGLWILNHSGIRIKKPLPALVPLVIKNNPLKKASGVRIDAEVTLIVDDQEISRESGNLQITDYGISGIPVFQISSEALRALDQKKSVKVRLNFFPDYPPNAVRSLLEQSVSNASENLLPSDPGRLLLMGLLPEKLAEVISGMTSSQKFSIEDVDPVSMANFAEKYMTDLVLEVSGSRGFENAQTTSGGVYFDELDENLSLKQIPHLYVCGEEVDVDGVCGGYNLQWAFSSGYTAGRAAGSL</sequence>
<dbReference type="NCBIfam" id="TIGR00275">
    <property type="entry name" value="aminoacetone oxidase family FAD-binding enzyme"/>
    <property type="match status" value="1"/>
</dbReference>
<dbReference type="SUPFAM" id="SSF160996">
    <property type="entry name" value="HI0933 insert domain-like"/>
    <property type="match status" value="1"/>
</dbReference>
<dbReference type="Gene3D" id="2.40.30.10">
    <property type="entry name" value="Translation factors"/>
    <property type="match status" value="1"/>
</dbReference>
<reference evidence="6" key="1">
    <citation type="journal article" date="2020" name="Appl. Environ. Microbiol.">
        <title>Medium-Chain Fatty Acid Synthesis by 'Candidatus Weimeria bifida' gen. nov., sp. nov., and 'Candidatus Pseudoramibacter fermentans' sp. nov.</title>
        <authorList>
            <person name="Scarborough M.J."/>
            <person name="Myers K.S."/>
            <person name="Donohue T.J."/>
            <person name="Noguera D.R."/>
        </authorList>
    </citation>
    <scope>NUCLEOTIDE SEQUENCE</scope>
    <source>
        <strain evidence="6">LCO1.1</strain>
    </source>
</reference>
<feature type="domain" description="RsdA/BaiN/AoA(So)-like Rossmann fold-like" evidence="4">
    <location>
        <begin position="4"/>
        <end position="407"/>
    </location>
</feature>
<comment type="cofactor">
    <cofactor evidence="1">
        <name>FAD</name>
        <dbReference type="ChEBI" id="CHEBI:57692"/>
    </cofactor>
</comment>
<protein>
    <submittedName>
        <fullName evidence="6">Aminoacetone oxidase family FAD-binding enzyme</fullName>
    </submittedName>
</protein>
<dbReference type="InterPro" id="IPR036188">
    <property type="entry name" value="FAD/NAD-bd_sf"/>
</dbReference>
<gene>
    <name evidence="6" type="ORF">FRC54_01650</name>
</gene>
<evidence type="ECO:0000313" key="6">
    <source>
        <dbReference type="EMBL" id="MQN00687.1"/>
    </source>
</evidence>
<dbReference type="SUPFAM" id="SSF51905">
    <property type="entry name" value="FAD/NAD(P)-binding domain"/>
    <property type="match status" value="1"/>
</dbReference>
<dbReference type="AlphaFoldDB" id="A0A6N7IZB7"/>
<dbReference type="InterPro" id="IPR055178">
    <property type="entry name" value="RsdA/BaiN/AoA(So)-like_dom"/>
</dbReference>
<evidence type="ECO:0000313" key="7">
    <source>
        <dbReference type="Proteomes" id="UP000460257"/>
    </source>
</evidence>
<dbReference type="Gene3D" id="1.10.8.260">
    <property type="entry name" value="HI0933 insert domain-like"/>
    <property type="match status" value="1"/>
</dbReference>
<proteinExistence type="predicted"/>
<dbReference type="InterPro" id="IPR004792">
    <property type="entry name" value="BaiN-like"/>
</dbReference>
<keyword evidence="2" id="KW-0285">Flavoprotein</keyword>
<evidence type="ECO:0000256" key="2">
    <source>
        <dbReference type="ARBA" id="ARBA00022630"/>
    </source>
</evidence>
<keyword evidence="3" id="KW-0274">FAD</keyword>
<evidence type="ECO:0000256" key="1">
    <source>
        <dbReference type="ARBA" id="ARBA00001974"/>
    </source>
</evidence>
<dbReference type="InterPro" id="IPR057661">
    <property type="entry name" value="RsdA/BaiN/AoA(So)_Rossmann"/>
</dbReference>
<accession>A0A6N7IZB7</accession>
<keyword evidence="7" id="KW-1185">Reference proteome</keyword>
<dbReference type="Pfam" id="PF22780">
    <property type="entry name" value="HI0933_like_1st"/>
    <property type="match status" value="1"/>
</dbReference>
<dbReference type="PANTHER" id="PTHR42887:SF2">
    <property type="entry name" value="OS12G0638800 PROTEIN"/>
    <property type="match status" value="1"/>
</dbReference>
<evidence type="ECO:0000259" key="4">
    <source>
        <dbReference type="Pfam" id="PF03486"/>
    </source>
</evidence>
<feature type="domain" description="RsdA/BaiN/AoA(So)-like insert" evidence="5">
    <location>
        <begin position="189"/>
        <end position="354"/>
    </location>
</feature>
<evidence type="ECO:0000259" key="5">
    <source>
        <dbReference type="Pfam" id="PF22780"/>
    </source>
</evidence>
<dbReference type="Pfam" id="PF03486">
    <property type="entry name" value="HI0933_like"/>
    <property type="match status" value="1"/>
</dbReference>
<dbReference type="InterPro" id="IPR023166">
    <property type="entry name" value="BaiN-like_dom_sf"/>
</dbReference>
<dbReference type="PANTHER" id="PTHR42887">
    <property type="entry name" value="OS12G0638800 PROTEIN"/>
    <property type="match status" value="1"/>
</dbReference>
<dbReference type="EMBL" id="VOGC01000002">
    <property type="protein sequence ID" value="MQN00687.1"/>
    <property type="molecule type" value="Genomic_DNA"/>
</dbReference>